<proteinExistence type="predicted"/>
<dbReference type="EMBL" id="BK061781">
    <property type="protein sequence ID" value="DAZ90747.1"/>
    <property type="molecule type" value="Viral_cRNA"/>
</dbReference>
<feature type="compositionally biased region" description="Basic and acidic residues" evidence="1">
    <location>
        <begin position="30"/>
        <end position="39"/>
    </location>
</feature>
<accession>A0A9N6YIX0</accession>
<protein>
    <submittedName>
        <fullName evidence="2">Protein 2</fullName>
    </submittedName>
</protein>
<evidence type="ECO:0000256" key="1">
    <source>
        <dbReference type="SAM" id="MobiDB-lite"/>
    </source>
</evidence>
<feature type="region of interest" description="Disordered" evidence="1">
    <location>
        <begin position="15"/>
        <end position="52"/>
    </location>
</feature>
<sequence>MKKISRLLNSNKLVKQNTVEMSGRRGSVKTRYERKDTEKVPPPLDSRTPCPNEIKEGMRTILEEEIAELGKSYNILSGGMLDEPFPSIDEIMLEPEKDVSKLFGVNLKKSEISETTNSGKATPDEINEQLRNLLVKSTEKNNPLFQEGEKEEDLDSLQEEQEDEEDEEEVPMYTAEEEEVLKMIQSRRDMTSRDISMFLLGYRTKTDYSNVLMSKNVHALEENIKTLNVIVNNSRNLQKTLIEDLKSMIVSAQDAIPQVVSVAEVQAPPRSNVHTQHEAPSSSPKSRGGNTDRTKIDPKVSSIQALLTIVEIDVSSINWTKVDDINAFYERARPMLNQLVEGVNIFKEYGGKVPTQQEVLRLLYNK</sequence>
<feature type="region of interest" description="Disordered" evidence="1">
    <location>
        <begin position="269"/>
        <end position="296"/>
    </location>
</feature>
<feature type="region of interest" description="Disordered" evidence="1">
    <location>
        <begin position="138"/>
        <end position="176"/>
    </location>
</feature>
<name>A0A9N6YIX0_9RHAB</name>
<evidence type="ECO:0000313" key="2">
    <source>
        <dbReference type="EMBL" id="DAZ90747.1"/>
    </source>
</evidence>
<feature type="compositionally biased region" description="Acidic residues" evidence="1">
    <location>
        <begin position="149"/>
        <end position="176"/>
    </location>
</feature>
<organism evidence="2">
    <name type="scientific">Luffa virus 1</name>
    <dbReference type="NCBI Taxonomy" id="2977973"/>
    <lineage>
        <taxon>Viruses</taxon>
        <taxon>Riboviria</taxon>
        <taxon>Orthornavirae</taxon>
        <taxon>Negarnaviricota</taxon>
        <taxon>Haploviricotina</taxon>
        <taxon>Monjiviricetes</taxon>
        <taxon>Mononegavirales</taxon>
        <taxon>Rhabdoviridae</taxon>
        <taxon>Betarhabdovirinae</taxon>
        <taxon>Varicosavirus</taxon>
        <taxon>Varicosavirus luffae</taxon>
    </lineage>
</organism>
<reference evidence="2" key="1">
    <citation type="journal article" date="2022" name="bioRxiv">
        <title>Unlocking the hidden genetic diversity of varicosaviruses, the neglected plant rhabdoviruses.</title>
        <authorList>
            <person name="Bejerman N."/>
            <person name="Dietzgen R.G."/>
            <person name="Debat H."/>
        </authorList>
    </citation>
    <scope>NUCLEOTIDE SEQUENCE</scope>
</reference>
<feature type="compositionally biased region" description="Polar residues" evidence="1">
    <location>
        <begin position="272"/>
        <end position="289"/>
    </location>
</feature>